<feature type="repeat" description="Filamin" evidence="4">
    <location>
        <begin position="1982"/>
        <end position="2074"/>
    </location>
</feature>
<feature type="repeat" description="Filamin" evidence="4">
    <location>
        <begin position="1375"/>
        <end position="1474"/>
    </location>
</feature>
<feature type="repeat" description="Filamin" evidence="4">
    <location>
        <begin position="782"/>
        <end position="878"/>
    </location>
</feature>
<dbReference type="InterPro" id="IPR013783">
    <property type="entry name" value="Ig-like_fold"/>
</dbReference>
<dbReference type="SMART" id="SM00033">
    <property type="entry name" value="CH"/>
    <property type="match status" value="2"/>
</dbReference>
<dbReference type="EMBL" id="UXSR01000307">
    <property type="protein sequence ID" value="VDD76044.1"/>
    <property type="molecule type" value="Genomic_DNA"/>
</dbReference>
<keyword evidence="3" id="KW-0009">Actin-binding</keyword>
<feature type="repeat" description="Filamin" evidence="4">
    <location>
        <begin position="1278"/>
        <end position="1370"/>
    </location>
</feature>
<accession>A0A0R3U5N8</accession>
<feature type="repeat" description="Filamin" evidence="4">
    <location>
        <begin position="2079"/>
        <end position="2160"/>
    </location>
</feature>
<name>A0A0R3U5N8_MESCO</name>
<feature type="region of interest" description="Disordered" evidence="5">
    <location>
        <begin position="763"/>
        <end position="785"/>
    </location>
</feature>
<feature type="repeat" description="Filamin" evidence="4">
    <location>
        <begin position="973"/>
        <end position="1069"/>
    </location>
</feature>
<dbReference type="PROSITE" id="PS00020">
    <property type="entry name" value="ACTININ_2"/>
    <property type="match status" value="1"/>
</dbReference>
<feature type="repeat" description="Filamin" evidence="4">
    <location>
        <begin position="2356"/>
        <end position="2448"/>
    </location>
</feature>
<feature type="repeat" description="Filamin" evidence="4">
    <location>
        <begin position="2469"/>
        <end position="2547"/>
    </location>
</feature>
<dbReference type="OrthoDB" id="5334309at2759"/>
<dbReference type="FunFam" id="2.60.40.10:FF:000001">
    <property type="entry name" value="Filamin-C isoform b"/>
    <property type="match status" value="1"/>
</dbReference>
<evidence type="ECO:0000313" key="7">
    <source>
        <dbReference type="EMBL" id="VDD76044.1"/>
    </source>
</evidence>
<sequence length="2832" mass="306919">MYADANSAGAYFEGYDDPGDGYVDEDEEEVPIAERELADDAEWKLIQKNTFTRWANEHLKTKGTSVDDIQFDFADGLRLIDLIESLSGQKFRHVNRKPSFRTQKLENVTMVLRFLEEQEGLRLVNIDSTDIVDCRTKLILGLIWTLILHYSITLPLWEGEDYNQGSTGPTPKQRLLSWLNSKLMERPVKNFTTDWNDGTAIGALVDACAPGLCPDWREWEPKQKLRNATEAMRAAEQWLEVPQLIHPEEMINPRVDEKAMMTYLSQFPSAKLKDGAPLRPRANPASVRAYGPGGFQYLIEVSLDHADLAETANKLWQDRHGDAATRPATWSFRGLAVCACFSRQRFACLLLLLGPRSPCPRTQFRLFTETHADVDCDVPEDHFAADSLEPKGNKVGMPARFTIDASSAGKGSVEVIVLNPKGQREPCDIVPNTDRPNTYSCAYVPTQAGEYRVIIKFATKEIMNSPFKVMVEGAADPSKVTASGPGIEPQGNQVGRRTFFNIFTAGAGEGVADCVILDPQGRQDVIKPNITRQSEDNYLVEYTPRMEGLHSVNVFFAGQQIPNSPFGVMVGPQVKSLPRQTSLPKGAGLQGVSPEAKIAQVERCTVVSESNTFYFRLLDLKNLFGRNRPTDVGVRVAPVRAGLGPVCTRHSAIDQLVKHEATSMEQPAKPDLPQLSKLAQTHLNNDATPKSELCLGRLNQACSLLLLRQFISVIRASDWFRAHETISAVKFLFYHWKRFVVEAPIEQGGSKPLNANRIPALKSDQPISPIKRPDNQSYAPPRPACDAKQAYATGRGIQPQGVRVRDLADFKVHTEEAGEGVLEATVVGPTGREEKCQQRKIGPYTYECVYTPQQPGPHTVNVRYGGDHIMLSPFKVDVGPYKETRIRAFGPGLVGGIVNKPAVFVVETNGETGALGFSIEGPSEARIDCADNGDGSATVVYWPTVPGEYAVHILCNEENIPKSPYMVPIQADSGKCDPNAVKCYGPGLSPGVVAGIPTEFTIDARDAGGPAPFACELRDEAGEPVPIRVRDNGDLTATCSYTAKRPVKHTVIPTYNGVAVPRAPFRVDVAEPCNPGNVRVYGPGVESITRNEPTYFIVDCKQAGPGTVRDEAGRDVPMDTKDMRDGTFKVAYTPMTAGPTYTVQVYFENTEVPRSPFKVPVKPNVDMSKVHVDGLPSTIPVGKPTTFDVVTAGAGPPSSPKPRPNVIVKAPNGMRVPSQLTETPDGYEATFTPTMPGPHQVAVDVAGAPVRGSPFPCNAVPIQDAPIAAVKKPATFAAQQDPSGLVHAYGDGLRKATANVPAHFTIDSREAPPAPLSVTIEGPAEAQINYTDNGDGTCGVDYLPVEPGPYTVNVLYKDKHVPGSPFPVQVSPAGRDLLDVSKVRAYGPGLQPTGVFKESFAKFTVDAKLIDPAGRGVVKAIVVDPTKQRTACIVQNQGDGTYKCSYSPLLDGLHQVEVYYDGMPVPGSAFKVHVTPGCDPSRVRAFGPGLEGGFTHEPQPFTIDLDGAGQGGLGLALEGPADAQINCVDNKDGTCSVEYLPTKAGNYDLFIKLNDMDIPGSPFNIPIRDRIDPNKVRCYGPGLEPNGARAGVPATFTVDASQAGEAPITVTHTDRNGRKIPDNVVPRLNQAGVYDVTYVPDDDGPCQIDVRLNNTPVPRSPFVQNVLPACEPHKVRVTGEGVRPSRPDGLPAGQPTNFQVDTREAGSGDLELTVTVSSGSPRVADSQQRPLQLEVADHGDGVYSCQYQPEEACPHYVDVKFGGRGIPESPYCVKVHPTGRPNMCRIEGGNDPRIPIFQPCAITVNPIEAGQGRVIGRVIAPTGQPADVHTVELPNGKVNVCYTPQMPGDHMVEILFGGQLVQGGRFNQKAVNLDELIQPVPEERVERVPIQTMHSTTLTQYHESVKDTGYYPIDFKLPVGSKFGNLEGIVRTPGGRTIRPTLLDNGDGTVTAQFQPNEAGLHELDITYNGVPIEGSPFRFYVEPVGSGRVTAYGPGLSHGRAGEPAEFTLVTREAGAGGLSIAVEGPSKAEIVCRDNKNGTCSASYLPLAPGEYTISIKFMDQHIQGSPFIANIMEDPLRMTQVMVGTTSEVPLRISETDIYNLTATVTNPSGIEQPSMIKRLPNGHLGISFTPREIGDHLVNVYRNGRPIPNSPFKIFVGESELGNASRVRVYGRGLHEGTANQNCQFTVDTSDAGFGGLSLSIEGPSKADIECHDNQDGTCLVTYRPTEPGTYIINVKYADENVPGSPFAVNIGGHPSARVMERITRQREVAEATQVGSQCELNLKIPGVNVREMSAVVTSPSGHTEKCMVSELDHANYCIRFVPQETGVHTVSVRHRNLHIPGSPFQFTVGPITDGGANKVRVLGQGIQRGYANCNNEFSIYTREAGAGNLSIAIEGPSKAEIDFEDRKDGSCVVSFRVSEPGEYFCSIRFNDEHVQGSPFRLDIEDTGGYYASEHRQLSVAAVQDRGLQIGVPMAFTVNYTGVRGRLRAYVVTPSGKEEPAVVLPVDIDQHAVRFTPQENGPHLVHVLLDDRPIPGSPFRVLVGQEDFCEPGLVRANGDGLNRGVVGTPKIHPYGKNSIWALPDFIGLPQKNGSYWHALLSAVELLEGGFNNCPNPQSIVASGAGLTSGAVGERSRFFVNTANAGSGSLSVTVDGPSKVQLNCNERLDGYEFSYTPYAPGQYNISVTYDGQHIHHSPFRAYVTGDPVYGYTEDTAQLIVNTNGRMVTGPQRSMGYSRADAVTCSGSGLTHAYIGSANTFTVNAQNAGNDVLYVGVSGPRVPCEEVNIKHVGDNLFNVQYSVRDRGRHYIMVKWGETHIPGSPFIVDVL</sequence>
<dbReference type="STRING" id="53468.A0A0R3U5N8"/>
<gene>
    <name evidence="7" type="ORF">MCOS_LOCUS2047</name>
</gene>
<dbReference type="GO" id="GO:0030036">
    <property type="term" value="P:actin cytoskeleton organization"/>
    <property type="evidence" value="ECO:0007669"/>
    <property type="project" value="InterPro"/>
</dbReference>
<feature type="domain" description="Calponin-homology (CH)" evidence="6">
    <location>
        <begin position="45"/>
        <end position="151"/>
    </location>
</feature>
<evidence type="ECO:0000259" key="6">
    <source>
        <dbReference type="PROSITE" id="PS50021"/>
    </source>
</evidence>
<feature type="repeat" description="Filamin" evidence="4">
    <location>
        <begin position="2615"/>
        <end position="2706"/>
    </location>
</feature>
<evidence type="ECO:0000313" key="8">
    <source>
        <dbReference type="Proteomes" id="UP000267029"/>
    </source>
</evidence>
<dbReference type="PANTHER" id="PTHR38537:SF8">
    <property type="entry name" value="FILAMIN-A"/>
    <property type="match status" value="1"/>
</dbReference>
<dbReference type="InterPro" id="IPR044801">
    <property type="entry name" value="Filamin"/>
</dbReference>
<dbReference type="FunFam" id="1.10.418.10:FF:000006">
    <property type="entry name" value="Filamin-B isoform A"/>
    <property type="match status" value="1"/>
</dbReference>
<dbReference type="InterPro" id="IPR017868">
    <property type="entry name" value="Filamin/ABP280_repeat-like"/>
</dbReference>
<feature type="repeat" description="Filamin" evidence="4">
    <location>
        <begin position="1568"/>
        <end position="1666"/>
    </location>
</feature>
<dbReference type="PANTHER" id="PTHR38537">
    <property type="entry name" value="JITTERBUG, ISOFORM N"/>
    <property type="match status" value="1"/>
</dbReference>
<dbReference type="InterPro" id="IPR001715">
    <property type="entry name" value="CH_dom"/>
</dbReference>
<protein>
    <recommendedName>
        <fullName evidence="6">Calponin-homology (CH) domain-containing protein</fullName>
    </recommendedName>
</protein>
<dbReference type="InterPro" id="IPR036872">
    <property type="entry name" value="CH_dom_sf"/>
</dbReference>
<feature type="repeat" description="Filamin" evidence="4">
    <location>
        <begin position="1162"/>
        <end position="1259"/>
    </location>
</feature>
<dbReference type="GO" id="GO:0051015">
    <property type="term" value="F:actin filament binding"/>
    <property type="evidence" value="ECO:0007669"/>
    <property type="project" value="InterPro"/>
</dbReference>
<dbReference type="PROSITE" id="PS50194">
    <property type="entry name" value="FILAMIN_REPEAT"/>
    <property type="match status" value="22"/>
</dbReference>
<dbReference type="PROSITE" id="PS00019">
    <property type="entry name" value="ACTININ_1"/>
    <property type="match status" value="1"/>
</dbReference>
<keyword evidence="8" id="KW-1185">Reference proteome</keyword>
<dbReference type="Gene3D" id="2.60.40.10">
    <property type="entry name" value="Immunoglobulins"/>
    <property type="match status" value="22"/>
</dbReference>
<organism evidence="7 8">
    <name type="scientific">Mesocestoides corti</name>
    <name type="common">Flatworm</name>
    <dbReference type="NCBI Taxonomy" id="53468"/>
    <lineage>
        <taxon>Eukaryota</taxon>
        <taxon>Metazoa</taxon>
        <taxon>Spiralia</taxon>
        <taxon>Lophotrochozoa</taxon>
        <taxon>Platyhelminthes</taxon>
        <taxon>Cestoda</taxon>
        <taxon>Eucestoda</taxon>
        <taxon>Cyclophyllidea</taxon>
        <taxon>Mesocestoididae</taxon>
        <taxon>Mesocestoides</taxon>
    </lineage>
</organism>
<dbReference type="FunFam" id="2.60.40.10:FF:000140">
    <property type="entry name" value="FiLamiN (Actin binding protein) homolog"/>
    <property type="match status" value="3"/>
</dbReference>
<dbReference type="CDD" id="cd21311">
    <property type="entry name" value="CH_dFLNA-like_rpt1"/>
    <property type="match status" value="1"/>
</dbReference>
<feature type="repeat" description="Filamin" evidence="4">
    <location>
        <begin position="472"/>
        <end position="570"/>
    </location>
</feature>
<dbReference type="SUPFAM" id="SSF47576">
    <property type="entry name" value="Calponin-homology domain, CH-domain"/>
    <property type="match status" value="1"/>
</dbReference>
<evidence type="ECO:0000256" key="2">
    <source>
        <dbReference type="ARBA" id="ARBA00022737"/>
    </source>
</evidence>
<feature type="repeat" description="Filamin" evidence="4">
    <location>
        <begin position="2163"/>
        <end position="2255"/>
    </location>
</feature>
<comment type="similarity">
    <text evidence="1">Belongs to the filamin family.</text>
</comment>
<dbReference type="Gene3D" id="1.10.418.10">
    <property type="entry name" value="Calponin-like domain"/>
    <property type="match status" value="2"/>
</dbReference>
<dbReference type="FunFam" id="2.60.40.10:FF:000007">
    <property type="entry name" value="Filamin-B isoform C"/>
    <property type="match status" value="1"/>
</dbReference>
<feature type="domain" description="Calponin-homology (CH)" evidence="6">
    <location>
        <begin position="169"/>
        <end position="272"/>
    </location>
</feature>
<dbReference type="InterPro" id="IPR001298">
    <property type="entry name" value="Filamin/ABP280_rpt"/>
</dbReference>
<dbReference type="Pfam" id="PF00630">
    <property type="entry name" value="Filamin"/>
    <property type="match status" value="22"/>
</dbReference>
<dbReference type="PROSITE" id="PS50021">
    <property type="entry name" value="CH"/>
    <property type="match status" value="2"/>
</dbReference>
<dbReference type="SMART" id="SM00557">
    <property type="entry name" value="IG_FLMN"/>
    <property type="match status" value="22"/>
</dbReference>
<reference evidence="7 8" key="1">
    <citation type="submission" date="2018-10" db="EMBL/GenBank/DDBJ databases">
        <authorList>
            <consortium name="Pathogen Informatics"/>
        </authorList>
    </citation>
    <scope>NUCLEOTIDE SEQUENCE [LARGE SCALE GENOMIC DNA]</scope>
</reference>
<dbReference type="Proteomes" id="UP000267029">
    <property type="component" value="Unassembled WGS sequence"/>
</dbReference>
<proteinExistence type="inferred from homology"/>
<dbReference type="InterPro" id="IPR014756">
    <property type="entry name" value="Ig_E-set"/>
</dbReference>
<evidence type="ECO:0000256" key="1">
    <source>
        <dbReference type="ARBA" id="ARBA00009238"/>
    </source>
</evidence>
<feature type="repeat" description="Filamin" evidence="4">
    <location>
        <begin position="1776"/>
        <end position="1870"/>
    </location>
</feature>
<evidence type="ECO:0000256" key="5">
    <source>
        <dbReference type="SAM" id="MobiDB-lite"/>
    </source>
</evidence>
<evidence type="ECO:0000256" key="3">
    <source>
        <dbReference type="ARBA" id="ARBA00023203"/>
    </source>
</evidence>
<dbReference type="InterPro" id="IPR001589">
    <property type="entry name" value="Actinin_actin-bd_CS"/>
</dbReference>
<feature type="repeat" description="Filamin" evidence="4">
    <location>
        <begin position="1475"/>
        <end position="1567"/>
    </location>
</feature>
<evidence type="ECO:0000256" key="4">
    <source>
        <dbReference type="PROSITE-ProRule" id="PRU00087"/>
    </source>
</evidence>
<keyword evidence="2" id="KW-0677">Repeat</keyword>
<feature type="repeat" description="Filamin" evidence="4">
    <location>
        <begin position="878"/>
        <end position="969"/>
    </location>
</feature>
<feature type="repeat" description="Filamin" evidence="4">
    <location>
        <begin position="373"/>
        <end position="471"/>
    </location>
</feature>
<feature type="repeat" description="Filamin" evidence="4">
    <location>
        <begin position="1912"/>
        <end position="1982"/>
    </location>
</feature>
<feature type="repeat" description="Filamin" evidence="4">
    <location>
        <begin position="2737"/>
        <end position="2831"/>
    </location>
</feature>
<dbReference type="Pfam" id="PF00307">
    <property type="entry name" value="CH"/>
    <property type="match status" value="2"/>
</dbReference>
<feature type="repeat" description="Filamin" evidence="4">
    <location>
        <begin position="1667"/>
        <end position="1775"/>
    </location>
</feature>
<feature type="region of interest" description="Disordered" evidence="5">
    <location>
        <begin position="1"/>
        <end position="22"/>
    </location>
</feature>
<feature type="repeat" description="Filamin" evidence="4">
    <location>
        <begin position="1070"/>
        <end position="1161"/>
    </location>
</feature>
<feature type="repeat" description="Filamin" evidence="4">
    <location>
        <begin position="2275"/>
        <end position="2353"/>
    </location>
</feature>
<dbReference type="SUPFAM" id="SSF81296">
    <property type="entry name" value="E set domains"/>
    <property type="match status" value="22"/>
</dbReference>
<dbReference type="FunFam" id="2.60.40.10:FF:000096">
    <property type="entry name" value="filamin-C isoform X2"/>
    <property type="match status" value="1"/>
</dbReference>